<evidence type="ECO:0000313" key="14">
    <source>
        <dbReference type="Proteomes" id="UP000250266"/>
    </source>
</evidence>
<dbReference type="Gene3D" id="3.40.50.300">
    <property type="entry name" value="P-loop containing nucleotide triphosphate hydrolases"/>
    <property type="match status" value="2"/>
</dbReference>
<keyword evidence="6" id="KW-0547">Nucleotide-binding</keyword>
<keyword evidence="5" id="KW-0158">Chromosome</keyword>
<evidence type="ECO:0000256" key="2">
    <source>
        <dbReference type="ARBA" id="ARBA00004286"/>
    </source>
</evidence>
<evidence type="ECO:0000256" key="6">
    <source>
        <dbReference type="ARBA" id="ARBA00022741"/>
    </source>
</evidence>
<protein>
    <recommendedName>
        <fullName evidence="4">Structural maintenance of chromosomes protein 5</fullName>
    </recommendedName>
</protein>
<dbReference type="InterPro" id="IPR003395">
    <property type="entry name" value="RecF/RecN/SMC_N"/>
</dbReference>
<feature type="domain" description="RecF/RecN/SMC N-terminal" evidence="12">
    <location>
        <begin position="88"/>
        <end position="1085"/>
    </location>
</feature>
<dbReference type="InterPro" id="IPR027417">
    <property type="entry name" value="P-loop_NTPase"/>
</dbReference>
<evidence type="ECO:0000256" key="10">
    <source>
        <dbReference type="SAM" id="Coils"/>
    </source>
</evidence>
<feature type="compositionally biased region" description="Acidic residues" evidence="11">
    <location>
        <begin position="16"/>
        <end position="25"/>
    </location>
</feature>
<evidence type="ECO:0000256" key="9">
    <source>
        <dbReference type="ARBA" id="ARBA00023242"/>
    </source>
</evidence>
<dbReference type="GO" id="GO:0005524">
    <property type="term" value="F:ATP binding"/>
    <property type="evidence" value="ECO:0007669"/>
    <property type="project" value="UniProtKB-KW"/>
</dbReference>
<feature type="coiled-coil region" evidence="10">
    <location>
        <begin position="314"/>
        <end position="341"/>
    </location>
</feature>
<dbReference type="GO" id="GO:0005634">
    <property type="term" value="C:nucleus"/>
    <property type="evidence" value="ECO:0007669"/>
    <property type="project" value="UniProtKB-SubCell"/>
</dbReference>
<dbReference type="Pfam" id="PF02463">
    <property type="entry name" value="SMC_N"/>
    <property type="match status" value="1"/>
</dbReference>
<evidence type="ECO:0000256" key="5">
    <source>
        <dbReference type="ARBA" id="ARBA00022454"/>
    </source>
</evidence>
<proteinExistence type="inferred from homology"/>
<dbReference type="GO" id="GO:0003697">
    <property type="term" value="F:single-stranded DNA binding"/>
    <property type="evidence" value="ECO:0007669"/>
    <property type="project" value="TreeGrafter"/>
</dbReference>
<feature type="region of interest" description="Disordered" evidence="11">
    <location>
        <begin position="1"/>
        <end position="83"/>
    </location>
</feature>
<dbReference type="Proteomes" id="UP000250266">
    <property type="component" value="Unassembled WGS sequence"/>
</dbReference>
<keyword evidence="8 10" id="KW-0175">Coiled coil</keyword>
<dbReference type="FunFam" id="3.40.50.300:FF:001301">
    <property type="entry name" value="Structural maintenance of chromosomes 5"/>
    <property type="match status" value="1"/>
</dbReference>
<organism evidence="13 14">
    <name type="scientific">Lepidopterella palustris CBS 459.81</name>
    <dbReference type="NCBI Taxonomy" id="1314670"/>
    <lineage>
        <taxon>Eukaryota</taxon>
        <taxon>Fungi</taxon>
        <taxon>Dikarya</taxon>
        <taxon>Ascomycota</taxon>
        <taxon>Pezizomycotina</taxon>
        <taxon>Dothideomycetes</taxon>
        <taxon>Pleosporomycetidae</taxon>
        <taxon>Mytilinidiales</taxon>
        <taxon>Argynnaceae</taxon>
        <taxon>Lepidopterella</taxon>
    </lineage>
</organism>
<dbReference type="AlphaFoldDB" id="A0A8E2E975"/>
<evidence type="ECO:0000256" key="3">
    <source>
        <dbReference type="ARBA" id="ARBA00010171"/>
    </source>
</evidence>
<gene>
    <name evidence="13" type="ORF">K432DRAFT_299144</name>
</gene>
<feature type="coiled-coil region" evidence="10">
    <location>
        <begin position="847"/>
        <end position="874"/>
    </location>
</feature>
<keyword evidence="9" id="KW-0539">Nucleus</keyword>
<accession>A0A8E2E975</accession>
<dbReference type="GO" id="GO:0030915">
    <property type="term" value="C:Smc5-Smc6 complex"/>
    <property type="evidence" value="ECO:0007669"/>
    <property type="project" value="UniProtKB-ARBA"/>
</dbReference>
<name>A0A8E2E975_9PEZI</name>
<comment type="similarity">
    <text evidence="3">Belongs to the SMC family. SMC5 subfamily.</text>
</comment>
<evidence type="ECO:0000256" key="7">
    <source>
        <dbReference type="ARBA" id="ARBA00022840"/>
    </source>
</evidence>
<dbReference type="SUPFAM" id="SSF52540">
    <property type="entry name" value="P-loop containing nucleoside triphosphate hydrolases"/>
    <property type="match status" value="2"/>
</dbReference>
<dbReference type="PANTHER" id="PTHR45916:SF1">
    <property type="entry name" value="STRUCTURAL MAINTENANCE OF CHROMOSOMES PROTEIN 5"/>
    <property type="match status" value="1"/>
</dbReference>
<evidence type="ECO:0000256" key="1">
    <source>
        <dbReference type="ARBA" id="ARBA00004123"/>
    </source>
</evidence>
<feature type="coiled-coil region" evidence="10">
    <location>
        <begin position="924"/>
        <end position="954"/>
    </location>
</feature>
<evidence type="ECO:0000256" key="4">
    <source>
        <dbReference type="ARBA" id="ARBA00018687"/>
    </source>
</evidence>
<dbReference type="PANTHER" id="PTHR45916">
    <property type="entry name" value="STRUCTURAL MAINTENANCE OF CHROMOSOMES PROTEIN 5"/>
    <property type="match status" value="1"/>
</dbReference>
<evidence type="ECO:0000259" key="12">
    <source>
        <dbReference type="Pfam" id="PF02463"/>
    </source>
</evidence>
<keyword evidence="7" id="KW-0067">ATP-binding</keyword>
<keyword evidence="14" id="KW-1185">Reference proteome</keyword>
<dbReference type="OrthoDB" id="10254973at2759"/>
<feature type="coiled-coil region" evidence="10">
    <location>
        <begin position="697"/>
        <end position="783"/>
    </location>
</feature>
<dbReference type="GO" id="GO:0000724">
    <property type="term" value="P:double-strand break repair via homologous recombination"/>
    <property type="evidence" value="ECO:0007669"/>
    <property type="project" value="TreeGrafter"/>
</dbReference>
<evidence type="ECO:0000256" key="11">
    <source>
        <dbReference type="SAM" id="MobiDB-lite"/>
    </source>
</evidence>
<dbReference type="EMBL" id="KV744989">
    <property type="protein sequence ID" value="OCK79756.1"/>
    <property type="molecule type" value="Genomic_DNA"/>
</dbReference>
<reference evidence="13 14" key="1">
    <citation type="journal article" date="2016" name="Nat. Commun.">
        <title>Ectomycorrhizal ecology is imprinted in the genome of the dominant symbiotic fungus Cenococcum geophilum.</title>
        <authorList>
            <consortium name="DOE Joint Genome Institute"/>
            <person name="Peter M."/>
            <person name="Kohler A."/>
            <person name="Ohm R.A."/>
            <person name="Kuo A."/>
            <person name="Krutzmann J."/>
            <person name="Morin E."/>
            <person name="Arend M."/>
            <person name="Barry K.W."/>
            <person name="Binder M."/>
            <person name="Choi C."/>
            <person name="Clum A."/>
            <person name="Copeland A."/>
            <person name="Grisel N."/>
            <person name="Haridas S."/>
            <person name="Kipfer T."/>
            <person name="LaButti K."/>
            <person name="Lindquist E."/>
            <person name="Lipzen A."/>
            <person name="Maire R."/>
            <person name="Meier B."/>
            <person name="Mihaltcheva S."/>
            <person name="Molinier V."/>
            <person name="Murat C."/>
            <person name="Poggeler S."/>
            <person name="Quandt C.A."/>
            <person name="Sperisen C."/>
            <person name="Tritt A."/>
            <person name="Tisserant E."/>
            <person name="Crous P.W."/>
            <person name="Henrissat B."/>
            <person name="Nehls U."/>
            <person name="Egli S."/>
            <person name="Spatafora J.W."/>
            <person name="Grigoriev I.V."/>
            <person name="Martin F.M."/>
        </authorList>
    </citation>
    <scope>NUCLEOTIDE SEQUENCE [LARGE SCALE GENOMIC DNA]</scope>
    <source>
        <strain evidence="13 14">CBS 459.81</strain>
    </source>
</reference>
<evidence type="ECO:0000313" key="13">
    <source>
        <dbReference type="EMBL" id="OCK79756.1"/>
    </source>
</evidence>
<sequence>MPGITLPQRRRRAVGDDDDDDEETSDGSTSSSVRSSGSKRARVDRDASAQSSDNPVFPNSFRAHPRNHADGVTSDGAYATEPHQPGSIVRVKLTNFVTYTAAEFFPGPSLNMIIGPNGTGKSTLVCAICLGLGWSPVNLGRAKELGEFVKHSSREAEIEIELAGGPQTKGRNPVIRRVIKKEGNKSNFYLNGRQTPGKEVVKLARSFSIQIDNLCQFLPQDRVVEFAQLTPVELLKETQQAAAPDEMIQMHEQLKELRNIQKRLQLMQNHDEDHMKTMQGRQNVQRADVERMIERKSLQVKAGALEKMKPFIRYGVAKEQAEDAKRRKKEAQHDLRRLEHEVEPSLRAVNSKQAYRDRIQDVVKLRKTMVLKAETRAEDFVKKIAGVQAKINDRENEIEAERTGEKGRKTEIARLDQIIARIKRQMEEVPIEFDVSEYNEKIREKSRRIREINARGAAVQIEQKRAHDTILPLKDQRIQAQREVENLRSQSGQQATKLRNASSDSAKAWDWVQQNQNQFESRVYGPPIIECSVKDPMYADAVESSLQASDFVAFTCESRKDFKTLQEQLYGTMGLSDVSIRVANRGLDHWRPPVSDEVMRDHGLDGWLLNYVEGPEAVLSMLCDSAQLHRTGVTLRNHDDRQFDRLLESPIQSWVAGRQTYRITRRREYGPLAVSTRVQPTKQAKYWTDQPVDVGAERELRAKINELDEEMRVLTQSFHGLRDEQTSLKQAKEKLQEEKNDLENEKAQKQKILSDFDLLPTRLAGYEAKKKDLETSGAELLERILMIKTIIADLALEKGELVLGYANSVELLRKVHNDLLEAGVRLIEATSEFEALATENSRVKTMLDQRRVEVRQIEQEYAELLTKAKALFAESKRVAESRTEEEMAIHEEFSEITTIEALESEILSANTKLELMSDGNPNAIREYEKRAKDIEILQRKIDEQTESLTHNQKQIDEIRAQWEPQLDDLVAKISDGFSRNFEKIGCAGQVSVYKDEDFDQWSIQIQVRFREHEQLSILDSHRQSGGERAVSTIFYLMALQDMARSPFRVVDEINQGMDPRNERMVHERMVDIACQERTSQYFLITPKLLHGLKFHPKMKVHCIASGEYMPENYRDLDFPALVEVALRIKGKA</sequence>
<evidence type="ECO:0000256" key="8">
    <source>
        <dbReference type="ARBA" id="ARBA00023054"/>
    </source>
</evidence>
<feature type="compositionally biased region" description="Low complexity" evidence="11">
    <location>
        <begin position="26"/>
        <end position="36"/>
    </location>
</feature>
<comment type="subcellular location">
    <subcellularLocation>
        <location evidence="2">Chromosome</location>
    </subcellularLocation>
    <subcellularLocation>
        <location evidence="1">Nucleus</location>
    </subcellularLocation>
</comment>